<feature type="chain" id="PRO_5015005881" evidence="1">
    <location>
        <begin position="28"/>
        <end position="378"/>
    </location>
</feature>
<dbReference type="InterPro" id="IPR011041">
    <property type="entry name" value="Quinoprot_gluc/sorb_DH_b-prop"/>
</dbReference>
<name>A0A2M7G3V9_9BACT</name>
<comment type="caution">
    <text evidence="3">The sequence shown here is derived from an EMBL/GenBank/DDBJ whole genome shotgun (WGS) entry which is preliminary data.</text>
</comment>
<dbReference type="InterPro" id="IPR011042">
    <property type="entry name" value="6-blade_b-propeller_TolB-like"/>
</dbReference>
<dbReference type="AlphaFoldDB" id="A0A2M7G3V9"/>
<evidence type="ECO:0000313" key="4">
    <source>
        <dbReference type="Proteomes" id="UP000231019"/>
    </source>
</evidence>
<organism evidence="3 4">
    <name type="scientific">bacterium (Candidatus Blackallbacteria) CG17_big_fil_post_rev_8_21_14_2_50_48_46</name>
    <dbReference type="NCBI Taxonomy" id="2014261"/>
    <lineage>
        <taxon>Bacteria</taxon>
        <taxon>Candidatus Blackallbacteria</taxon>
    </lineage>
</organism>
<dbReference type="PANTHER" id="PTHR19328">
    <property type="entry name" value="HEDGEHOG-INTERACTING PROTEIN"/>
    <property type="match status" value="1"/>
</dbReference>
<reference evidence="3 4" key="1">
    <citation type="submission" date="2017-09" db="EMBL/GenBank/DDBJ databases">
        <title>Depth-based differentiation of microbial function through sediment-hosted aquifers and enrichment of novel symbionts in the deep terrestrial subsurface.</title>
        <authorList>
            <person name="Probst A.J."/>
            <person name="Ladd B."/>
            <person name="Jarett J.K."/>
            <person name="Geller-Mcgrath D.E."/>
            <person name="Sieber C.M."/>
            <person name="Emerson J.B."/>
            <person name="Anantharaman K."/>
            <person name="Thomas B.C."/>
            <person name="Malmstrom R."/>
            <person name="Stieglmeier M."/>
            <person name="Klingl A."/>
            <person name="Woyke T."/>
            <person name="Ryan C.M."/>
            <person name="Banfield J.F."/>
        </authorList>
    </citation>
    <scope>NUCLEOTIDE SEQUENCE [LARGE SCALE GENOMIC DNA]</scope>
    <source>
        <strain evidence="3">CG17_big_fil_post_rev_8_21_14_2_50_48_46</strain>
    </source>
</reference>
<dbReference type="PANTHER" id="PTHR19328:SF75">
    <property type="entry name" value="ALDOSE SUGAR DEHYDROGENASE YLII"/>
    <property type="match status" value="1"/>
</dbReference>
<gene>
    <name evidence="3" type="ORF">COW36_12405</name>
</gene>
<dbReference type="Gene3D" id="2.120.10.30">
    <property type="entry name" value="TolB, C-terminal domain"/>
    <property type="match status" value="1"/>
</dbReference>
<evidence type="ECO:0000256" key="1">
    <source>
        <dbReference type="SAM" id="SignalP"/>
    </source>
</evidence>
<evidence type="ECO:0000313" key="3">
    <source>
        <dbReference type="EMBL" id="PIW16562.1"/>
    </source>
</evidence>
<dbReference type="EMBL" id="PFFQ01000037">
    <property type="protein sequence ID" value="PIW16562.1"/>
    <property type="molecule type" value="Genomic_DNA"/>
</dbReference>
<dbReference type="SUPFAM" id="SSF50952">
    <property type="entry name" value="Soluble quinoprotein glucose dehydrogenase"/>
    <property type="match status" value="1"/>
</dbReference>
<sequence length="378" mass="42050">MLNIQALPLKSLSGLLLFLWSPSSAQALSLSLQPLPGKFKQPVFLTAPAGSDLLFVIEQQGMIWKIAKGQPKTLFLDLRRQIQAGGEKGLLSMAFAPDYLRHGRFFLNYTTGTPLKTRISEWRANPQKQTIIQGSERVLLEIPQPYQNHNGGQIAFGKDGMLYIGMGDGGSANDPHGNGQNPNSLLGKILRIDVSKGPGYRIPTDNPFQRQAGYRPEIWAYGLRNPWRFSFDRQTGELYLGDVGQNRFEEIDLVEKGQNYGWNRQEGFSCFSPPQNCSSKGLTAPLVAYGRQAGIAVTGGYVYRGKRFPALSGLYLYGDFGSGKVWGLKQKQKKILWHQPLLNSGLNISSFGEDGHGELYLLDYSKGRIYRIEAGSRK</sequence>
<dbReference type="Pfam" id="PF07995">
    <property type="entry name" value="GSDH"/>
    <property type="match status" value="1"/>
</dbReference>
<keyword evidence="1" id="KW-0732">Signal</keyword>
<feature type="domain" description="Glucose/Sorbosone dehydrogenase" evidence="2">
    <location>
        <begin position="52"/>
        <end position="371"/>
    </location>
</feature>
<evidence type="ECO:0000259" key="2">
    <source>
        <dbReference type="Pfam" id="PF07995"/>
    </source>
</evidence>
<dbReference type="Proteomes" id="UP000231019">
    <property type="component" value="Unassembled WGS sequence"/>
</dbReference>
<proteinExistence type="predicted"/>
<protein>
    <submittedName>
        <fullName evidence="3">Glucose dehydrogenase</fullName>
    </submittedName>
</protein>
<dbReference type="InterPro" id="IPR012938">
    <property type="entry name" value="Glc/Sorbosone_DH"/>
</dbReference>
<accession>A0A2M7G3V9</accession>
<feature type="signal peptide" evidence="1">
    <location>
        <begin position="1"/>
        <end position="27"/>
    </location>
</feature>